<protein>
    <recommendedName>
        <fullName evidence="3">1-deoxy-D-xylulose-5-phosphate synthase</fullName>
    </recommendedName>
</protein>
<evidence type="ECO:0000313" key="2">
    <source>
        <dbReference type="Proteomes" id="UP000035929"/>
    </source>
</evidence>
<evidence type="ECO:0008006" key="3">
    <source>
        <dbReference type="Google" id="ProtNLM"/>
    </source>
</evidence>
<reference evidence="1 2" key="1">
    <citation type="submission" date="2015-03" db="EMBL/GenBank/DDBJ databases">
        <title>Genome sequencing of Methylobacterium aquaticum DSM16371 type strain.</title>
        <authorList>
            <person name="Chaudhry V."/>
            <person name="Patil P.B."/>
        </authorList>
    </citation>
    <scope>NUCLEOTIDE SEQUENCE [LARGE SCALE GENOMIC DNA]</scope>
    <source>
        <strain evidence="1 2">DSM 16371</strain>
    </source>
</reference>
<dbReference type="EMBL" id="LABX01000285">
    <property type="protein sequence ID" value="KMO27835.1"/>
    <property type="molecule type" value="Genomic_DNA"/>
</dbReference>
<dbReference type="InterPro" id="IPR009014">
    <property type="entry name" value="Transketo_C/PFOR_II"/>
</dbReference>
<comment type="caution">
    <text evidence="1">The sequence shown here is derived from an EMBL/GenBank/DDBJ whole genome shotgun (WGS) entry which is preliminary data.</text>
</comment>
<accession>A0A0J6RYD6</accession>
<dbReference type="PATRIC" id="fig|270351.6.peg.4288"/>
<sequence length="76" mass="8286">MVLHLLSARGALDEGKVRVRTLTLPDTYQDHDTPERMYAQAGLDAASIVKVVEATLPARSENLSAGNVVSVARRQR</sequence>
<organism evidence="1 2">
    <name type="scientific">Methylobacterium aquaticum</name>
    <dbReference type="NCBI Taxonomy" id="270351"/>
    <lineage>
        <taxon>Bacteria</taxon>
        <taxon>Pseudomonadati</taxon>
        <taxon>Pseudomonadota</taxon>
        <taxon>Alphaproteobacteria</taxon>
        <taxon>Hyphomicrobiales</taxon>
        <taxon>Methylobacteriaceae</taxon>
        <taxon>Methylobacterium</taxon>
    </lineage>
</organism>
<gene>
    <name evidence="1" type="ORF">VP06_29610</name>
</gene>
<evidence type="ECO:0000313" key="1">
    <source>
        <dbReference type="EMBL" id="KMO27835.1"/>
    </source>
</evidence>
<dbReference type="Proteomes" id="UP000035929">
    <property type="component" value="Unassembled WGS sequence"/>
</dbReference>
<name>A0A0J6RYD6_9HYPH</name>
<dbReference type="AlphaFoldDB" id="A0A0J6RYD6"/>
<proteinExistence type="predicted"/>
<dbReference type="Gene3D" id="3.40.50.920">
    <property type="match status" value="1"/>
</dbReference>